<proteinExistence type="predicted"/>
<protein>
    <submittedName>
        <fullName evidence="1">Uncharacterized protein</fullName>
    </submittedName>
</protein>
<gene>
    <name evidence="1" type="ORF">QQ91_003525</name>
</gene>
<reference evidence="1" key="2">
    <citation type="journal article" date="2015" name="Genome Announc.">
        <title>Draft Genome Sequence of Filamentous Marine Cyanobacterium Lyngbya confervoides Strain BDU141951.</title>
        <authorList>
            <person name="Chandrababunaidu M.M."/>
            <person name="Sen D."/>
            <person name="Tripathy S."/>
        </authorList>
    </citation>
    <scope>NUCLEOTIDE SEQUENCE</scope>
    <source>
        <strain evidence="1">BDU141951</strain>
    </source>
</reference>
<evidence type="ECO:0000313" key="1">
    <source>
        <dbReference type="EMBL" id="NEV66182.1"/>
    </source>
</evidence>
<organism evidence="1">
    <name type="scientific">Lyngbya confervoides BDU141951</name>
    <dbReference type="NCBI Taxonomy" id="1574623"/>
    <lineage>
        <taxon>Bacteria</taxon>
        <taxon>Bacillati</taxon>
        <taxon>Cyanobacteriota</taxon>
        <taxon>Cyanophyceae</taxon>
        <taxon>Oscillatoriophycideae</taxon>
        <taxon>Oscillatoriales</taxon>
        <taxon>Microcoleaceae</taxon>
        <taxon>Lyngbya</taxon>
    </lineage>
</organism>
<reference evidence="1" key="1">
    <citation type="submission" date="2014-11" db="EMBL/GenBank/DDBJ databases">
        <authorList>
            <person name="Malar M.C."/>
            <person name="Sen D."/>
            <person name="Tripathy S."/>
        </authorList>
    </citation>
    <scope>NUCLEOTIDE SEQUENCE</scope>
    <source>
        <strain evidence="1">BDU141951</strain>
    </source>
</reference>
<comment type="caution">
    <text evidence="1">The sequence shown here is derived from an EMBL/GenBank/DDBJ whole genome shotgun (WGS) entry which is preliminary data.</text>
</comment>
<sequence>MVSNDQREISWLTEDLKFELQKFNSWPLYLPVHLVGRLRLDAIAAFFSRIA</sequence>
<dbReference type="AlphaFoldDB" id="A0A8T6QNF7"/>
<reference evidence="1" key="3">
    <citation type="submission" date="2020-02" db="EMBL/GenBank/DDBJ databases">
        <authorList>
            <person name="Sarangi A.N."/>
            <person name="Ghosh S."/>
            <person name="Mukherjee M."/>
            <person name="Tripathy S."/>
        </authorList>
    </citation>
    <scope>NUCLEOTIDE SEQUENCE</scope>
    <source>
        <strain evidence="1">BDU141951</strain>
    </source>
</reference>
<accession>A0A8T6QNF7</accession>
<dbReference type="EMBL" id="JTHE02000003">
    <property type="protein sequence ID" value="NEV66182.1"/>
    <property type="molecule type" value="Genomic_DNA"/>
</dbReference>
<name>A0A8T6QNF7_9CYAN</name>